<reference evidence="1 2" key="2">
    <citation type="submission" date="2019-08" db="EMBL/GenBank/DDBJ databases">
        <authorList>
            <person name="Henke P."/>
        </authorList>
    </citation>
    <scope>NUCLEOTIDE SEQUENCE [LARGE SCALE GENOMIC DNA]</scope>
    <source>
        <strain evidence="1">Phe10_nw2017</strain>
    </source>
</reference>
<dbReference type="InterPro" id="IPR053842">
    <property type="entry name" value="NikA-like"/>
</dbReference>
<comment type="caution">
    <text evidence="1">The sequence shown here is derived from an EMBL/GenBank/DDBJ whole genome shotgun (WGS) entry which is preliminary data.</text>
</comment>
<reference evidence="1 2" key="1">
    <citation type="submission" date="2019-08" db="EMBL/GenBank/DDBJ databases">
        <title>100 year-old enigma solved: identification of Planctomyces bekefii, the type genus and species of the phylum Planctomycetes.</title>
        <authorList>
            <person name="Svetlana D.N."/>
            <person name="Overmann J."/>
        </authorList>
    </citation>
    <scope>NUCLEOTIDE SEQUENCE [LARGE SCALE GENOMIC DNA]</scope>
    <source>
        <strain evidence="1">Phe10_nw2017</strain>
    </source>
</reference>
<organism evidence="1 2">
    <name type="scientific">Planctomyces bekefii</name>
    <dbReference type="NCBI Taxonomy" id="1653850"/>
    <lineage>
        <taxon>Bacteria</taxon>
        <taxon>Pseudomonadati</taxon>
        <taxon>Planctomycetota</taxon>
        <taxon>Planctomycetia</taxon>
        <taxon>Planctomycetales</taxon>
        <taxon>Planctomycetaceae</taxon>
        <taxon>Planctomyces</taxon>
    </lineage>
</organism>
<name>A0A5C6MAP0_9PLAN</name>
<dbReference type="Proteomes" id="UP000321083">
    <property type="component" value="Unassembled WGS sequence"/>
</dbReference>
<dbReference type="EMBL" id="SRHE01000123">
    <property type="protein sequence ID" value="TWW10034.1"/>
    <property type="molecule type" value="Genomic_DNA"/>
</dbReference>
<protein>
    <submittedName>
        <fullName evidence="1">Uncharacterized protein</fullName>
    </submittedName>
</protein>
<evidence type="ECO:0000313" key="2">
    <source>
        <dbReference type="Proteomes" id="UP000321083"/>
    </source>
</evidence>
<accession>A0A5C6MAP0</accession>
<keyword evidence="2" id="KW-1185">Reference proteome</keyword>
<dbReference type="Pfam" id="PF21983">
    <property type="entry name" value="NikA-like"/>
    <property type="match status" value="1"/>
</dbReference>
<gene>
    <name evidence="1" type="ORF">E3A20_08400</name>
</gene>
<proteinExistence type="predicted"/>
<dbReference type="AlphaFoldDB" id="A0A5C6MAP0"/>
<evidence type="ECO:0000313" key="1">
    <source>
        <dbReference type="EMBL" id="TWW10034.1"/>
    </source>
</evidence>
<sequence>MRFTPSERDIIKNLAESRRLSLRDFIRTVALGRKLLAPVAAAINRRVYQELARIGNNLNQLVRAANSGTVTSCDSNLLQNLLAEVRNLGFQLLRGHA</sequence>